<keyword evidence="3" id="KW-1185">Reference proteome</keyword>
<dbReference type="AlphaFoldDB" id="A0A6A6EKS1"/>
<sequence length="255" mass="28544">MYEVKEEDLVSIASGNHSSVFHIARTKLVLKKPVNGAEPQQDIERRIYDRLGFHPSFLTYRGIAASKSGAIGLLFDYCASHMLSSILDDATWTKGLEGQRERWILELGEALAFVHSMGVIHGDIGSHNILVDEDGPAKLIDFGGSRLDGSKCLSFPSARYRRIPAWEEEAYEPEVKDDIFALGMVLYEIETGKHAYGGLEHDEILSLMEQDKLPGLTEVPRAAMRNIIRKCWEGHYESSNDLCKDIQLGTVECTM</sequence>
<proteinExistence type="predicted"/>
<dbReference type="GO" id="GO:0007165">
    <property type="term" value="P:signal transduction"/>
    <property type="evidence" value="ECO:0007669"/>
    <property type="project" value="TreeGrafter"/>
</dbReference>
<accession>A0A6A6EKS1</accession>
<dbReference type="GO" id="GO:0005524">
    <property type="term" value="F:ATP binding"/>
    <property type="evidence" value="ECO:0007669"/>
    <property type="project" value="InterPro"/>
</dbReference>
<dbReference type="GO" id="GO:0005737">
    <property type="term" value="C:cytoplasm"/>
    <property type="evidence" value="ECO:0007669"/>
    <property type="project" value="TreeGrafter"/>
</dbReference>
<dbReference type="InterPro" id="IPR050167">
    <property type="entry name" value="Ser_Thr_protein_kinase"/>
</dbReference>
<dbReference type="Proteomes" id="UP000800200">
    <property type="component" value="Unassembled WGS sequence"/>
</dbReference>
<dbReference type="GO" id="GO:0004672">
    <property type="term" value="F:protein kinase activity"/>
    <property type="evidence" value="ECO:0007669"/>
    <property type="project" value="InterPro"/>
</dbReference>
<dbReference type="PROSITE" id="PS50011">
    <property type="entry name" value="PROTEIN_KINASE_DOM"/>
    <property type="match status" value="1"/>
</dbReference>
<dbReference type="Pfam" id="PF00069">
    <property type="entry name" value="Pkinase"/>
    <property type="match status" value="1"/>
</dbReference>
<keyword evidence="2" id="KW-0418">Kinase</keyword>
<name>A0A6A6EKS1_9PEZI</name>
<evidence type="ECO:0000313" key="2">
    <source>
        <dbReference type="EMBL" id="KAF2191378.1"/>
    </source>
</evidence>
<dbReference type="OrthoDB" id="1668230at2759"/>
<reference evidence="2" key="1">
    <citation type="journal article" date="2020" name="Stud. Mycol.">
        <title>101 Dothideomycetes genomes: a test case for predicting lifestyles and emergence of pathogens.</title>
        <authorList>
            <person name="Haridas S."/>
            <person name="Albert R."/>
            <person name="Binder M."/>
            <person name="Bloem J."/>
            <person name="Labutti K."/>
            <person name="Salamov A."/>
            <person name="Andreopoulos B."/>
            <person name="Baker S."/>
            <person name="Barry K."/>
            <person name="Bills G."/>
            <person name="Bluhm B."/>
            <person name="Cannon C."/>
            <person name="Castanera R."/>
            <person name="Culley D."/>
            <person name="Daum C."/>
            <person name="Ezra D."/>
            <person name="Gonzalez J."/>
            <person name="Henrissat B."/>
            <person name="Kuo A."/>
            <person name="Liang C."/>
            <person name="Lipzen A."/>
            <person name="Lutzoni F."/>
            <person name="Magnuson J."/>
            <person name="Mondo S."/>
            <person name="Nolan M."/>
            <person name="Ohm R."/>
            <person name="Pangilinan J."/>
            <person name="Park H.-J."/>
            <person name="Ramirez L."/>
            <person name="Alfaro M."/>
            <person name="Sun H."/>
            <person name="Tritt A."/>
            <person name="Yoshinaga Y."/>
            <person name="Zwiers L.-H."/>
            <person name="Turgeon B."/>
            <person name="Goodwin S."/>
            <person name="Spatafora J."/>
            <person name="Crous P."/>
            <person name="Grigoriev I."/>
        </authorList>
    </citation>
    <scope>NUCLEOTIDE SEQUENCE</scope>
    <source>
        <strain evidence="2">CBS 207.26</strain>
    </source>
</reference>
<dbReference type="PANTHER" id="PTHR23257">
    <property type="entry name" value="SERINE-THREONINE PROTEIN KINASE"/>
    <property type="match status" value="1"/>
</dbReference>
<dbReference type="Gene3D" id="1.10.510.10">
    <property type="entry name" value="Transferase(Phosphotransferase) domain 1"/>
    <property type="match status" value="1"/>
</dbReference>
<gene>
    <name evidence="2" type="ORF">K469DRAFT_720378</name>
</gene>
<dbReference type="InterPro" id="IPR011009">
    <property type="entry name" value="Kinase-like_dom_sf"/>
</dbReference>
<feature type="domain" description="Protein kinase" evidence="1">
    <location>
        <begin position="6"/>
        <end position="255"/>
    </location>
</feature>
<dbReference type="EMBL" id="ML994617">
    <property type="protein sequence ID" value="KAF2191378.1"/>
    <property type="molecule type" value="Genomic_DNA"/>
</dbReference>
<keyword evidence="2" id="KW-0808">Transferase</keyword>
<organism evidence="2 3">
    <name type="scientific">Zopfia rhizophila CBS 207.26</name>
    <dbReference type="NCBI Taxonomy" id="1314779"/>
    <lineage>
        <taxon>Eukaryota</taxon>
        <taxon>Fungi</taxon>
        <taxon>Dikarya</taxon>
        <taxon>Ascomycota</taxon>
        <taxon>Pezizomycotina</taxon>
        <taxon>Dothideomycetes</taxon>
        <taxon>Dothideomycetes incertae sedis</taxon>
        <taxon>Zopfiaceae</taxon>
        <taxon>Zopfia</taxon>
    </lineage>
</organism>
<evidence type="ECO:0000259" key="1">
    <source>
        <dbReference type="PROSITE" id="PS50011"/>
    </source>
</evidence>
<protein>
    <submittedName>
        <fullName evidence="2">Kinase-like protein</fullName>
    </submittedName>
</protein>
<evidence type="ECO:0000313" key="3">
    <source>
        <dbReference type="Proteomes" id="UP000800200"/>
    </source>
</evidence>
<dbReference type="SUPFAM" id="SSF56112">
    <property type="entry name" value="Protein kinase-like (PK-like)"/>
    <property type="match status" value="1"/>
</dbReference>
<dbReference type="InterPro" id="IPR000719">
    <property type="entry name" value="Prot_kinase_dom"/>
</dbReference>